<dbReference type="RefSeq" id="XP_041632436.1">
    <property type="nucleotide sequence ID" value="XM_041776502.2"/>
</dbReference>
<keyword evidence="1" id="KW-0732">Signal</keyword>
<evidence type="ECO:0000313" key="2">
    <source>
        <dbReference type="Proteomes" id="UP001652661"/>
    </source>
</evidence>
<gene>
    <name evidence="3" type="primary">LOC108073223</name>
</gene>
<evidence type="ECO:0000313" key="3">
    <source>
        <dbReference type="RefSeq" id="XP_041632436.1"/>
    </source>
</evidence>
<reference evidence="3" key="1">
    <citation type="submission" date="2025-08" db="UniProtKB">
        <authorList>
            <consortium name="RefSeq"/>
        </authorList>
    </citation>
    <scope>IDENTIFICATION</scope>
    <source>
        <strain evidence="3">14028-0561.14</strain>
        <tissue evidence="3">Whole fly</tissue>
    </source>
</reference>
<feature type="signal peptide" evidence="1">
    <location>
        <begin position="1"/>
        <end position="32"/>
    </location>
</feature>
<dbReference type="Proteomes" id="UP001652661">
    <property type="component" value="Chromosome 3L"/>
</dbReference>
<sequence>MSLCVHRPFGEESHRACQFSMLLLLAVCFTSAWDCGNRLPCRDSDSFLSLMSSVSGTCPAITSAASSEIVRNEHAIRMAHSRICAVTTDERSFLVYCLGPLVFGSILESAPAVPLAFWWTYSRCSLKDSRVSMMTPRYLIALCDRILVPPTSTLAVSTAFRLEIRTASVLWAANSRPATASHDSTAWMAVSARASTDASSFATTTIATSSANPTRLVLTGIGSLSTPSYIAFQRRGPRTEPCGTPAETLCSLGPMLVSNMSTLLLK</sequence>
<keyword evidence="2" id="KW-1185">Reference proteome</keyword>
<evidence type="ECO:0000256" key="1">
    <source>
        <dbReference type="SAM" id="SignalP"/>
    </source>
</evidence>
<name>A0ABM3C782_DROKI</name>
<dbReference type="GeneID" id="108073223"/>
<organism evidence="2 3">
    <name type="scientific">Drosophila kikkawai</name>
    <name type="common">Fruit fly</name>
    <dbReference type="NCBI Taxonomy" id="30033"/>
    <lineage>
        <taxon>Eukaryota</taxon>
        <taxon>Metazoa</taxon>
        <taxon>Ecdysozoa</taxon>
        <taxon>Arthropoda</taxon>
        <taxon>Hexapoda</taxon>
        <taxon>Insecta</taxon>
        <taxon>Pterygota</taxon>
        <taxon>Neoptera</taxon>
        <taxon>Endopterygota</taxon>
        <taxon>Diptera</taxon>
        <taxon>Brachycera</taxon>
        <taxon>Muscomorpha</taxon>
        <taxon>Ephydroidea</taxon>
        <taxon>Drosophilidae</taxon>
        <taxon>Drosophila</taxon>
        <taxon>Sophophora</taxon>
    </lineage>
</organism>
<proteinExistence type="predicted"/>
<feature type="chain" id="PRO_5047393693" evidence="1">
    <location>
        <begin position="33"/>
        <end position="266"/>
    </location>
</feature>
<accession>A0ABM3C782</accession>
<protein>
    <submittedName>
        <fullName evidence="3">Uncharacterized protein isoform X6</fullName>
    </submittedName>
</protein>